<dbReference type="AlphaFoldDB" id="A0A4R1HCD9"/>
<comment type="caution">
    <text evidence="9">The sequence shown here is derived from an EMBL/GenBank/DDBJ whole genome shotgun (WGS) entry which is preliminary data.</text>
</comment>
<keyword evidence="5" id="KW-0378">Hydrolase</keyword>
<evidence type="ECO:0000313" key="10">
    <source>
        <dbReference type="Proteomes" id="UP000295030"/>
    </source>
</evidence>
<dbReference type="Gene3D" id="3.40.50.1010">
    <property type="entry name" value="5'-nuclease"/>
    <property type="match status" value="1"/>
</dbReference>
<evidence type="ECO:0000259" key="8">
    <source>
        <dbReference type="Pfam" id="PF01850"/>
    </source>
</evidence>
<gene>
    <name evidence="9" type="ORF">EV667_4123</name>
</gene>
<dbReference type="GO" id="GO:0016787">
    <property type="term" value="F:hydrolase activity"/>
    <property type="evidence" value="ECO:0007669"/>
    <property type="project" value="UniProtKB-KW"/>
</dbReference>
<dbReference type="InterPro" id="IPR050556">
    <property type="entry name" value="Type_II_TA_system_RNase"/>
</dbReference>
<comment type="cofactor">
    <cofactor evidence="1">
        <name>Mg(2+)</name>
        <dbReference type="ChEBI" id="CHEBI:18420"/>
    </cofactor>
</comment>
<accession>A0A4R1HCD9</accession>
<dbReference type="PANTHER" id="PTHR33653:SF1">
    <property type="entry name" value="RIBONUCLEASE VAPC2"/>
    <property type="match status" value="1"/>
</dbReference>
<name>A0A4R1HCD9_ANCAQ</name>
<protein>
    <recommendedName>
        <fullName evidence="8">PIN domain-containing protein</fullName>
    </recommendedName>
</protein>
<keyword evidence="10" id="KW-1185">Reference proteome</keyword>
<proteinExistence type="inferred from homology"/>
<organism evidence="9 10">
    <name type="scientific">Ancylobacter aquaticus</name>
    <dbReference type="NCBI Taxonomy" id="100"/>
    <lineage>
        <taxon>Bacteria</taxon>
        <taxon>Pseudomonadati</taxon>
        <taxon>Pseudomonadota</taxon>
        <taxon>Alphaproteobacteria</taxon>
        <taxon>Hyphomicrobiales</taxon>
        <taxon>Xanthobacteraceae</taxon>
        <taxon>Ancylobacter</taxon>
    </lineage>
</organism>
<dbReference type="InterPro" id="IPR029060">
    <property type="entry name" value="PIN-like_dom_sf"/>
</dbReference>
<dbReference type="RefSeq" id="WP_131837188.1">
    <property type="nucleotide sequence ID" value="NZ_SMFY01000005.1"/>
</dbReference>
<dbReference type="SUPFAM" id="SSF88723">
    <property type="entry name" value="PIN domain-like"/>
    <property type="match status" value="1"/>
</dbReference>
<dbReference type="Pfam" id="PF01850">
    <property type="entry name" value="PIN"/>
    <property type="match status" value="1"/>
</dbReference>
<keyword evidence="2" id="KW-1277">Toxin-antitoxin system</keyword>
<evidence type="ECO:0000256" key="3">
    <source>
        <dbReference type="ARBA" id="ARBA00022722"/>
    </source>
</evidence>
<evidence type="ECO:0000256" key="7">
    <source>
        <dbReference type="ARBA" id="ARBA00038093"/>
    </source>
</evidence>
<keyword evidence="6" id="KW-0460">Magnesium</keyword>
<keyword evidence="3" id="KW-0540">Nuclease</keyword>
<keyword evidence="4" id="KW-0479">Metal-binding</keyword>
<comment type="similarity">
    <text evidence="7">Belongs to the PINc/VapC protein family.</text>
</comment>
<evidence type="ECO:0000256" key="1">
    <source>
        <dbReference type="ARBA" id="ARBA00001946"/>
    </source>
</evidence>
<dbReference type="OrthoDB" id="9800524at2"/>
<dbReference type="InterPro" id="IPR002716">
    <property type="entry name" value="PIN_dom"/>
</dbReference>
<evidence type="ECO:0000256" key="5">
    <source>
        <dbReference type="ARBA" id="ARBA00022801"/>
    </source>
</evidence>
<evidence type="ECO:0000313" key="9">
    <source>
        <dbReference type="EMBL" id="TCK19677.1"/>
    </source>
</evidence>
<dbReference type="EMBL" id="SMFY01000005">
    <property type="protein sequence ID" value="TCK19677.1"/>
    <property type="molecule type" value="Genomic_DNA"/>
</dbReference>
<dbReference type="GO" id="GO:0004518">
    <property type="term" value="F:nuclease activity"/>
    <property type="evidence" value="ECO:0007669"/>
    <property type="project" value="UniProtKB-KW"/>
</dbReference>
<dbReference type="GO" id="GO:0046872">
    <property type="term" value="F:metal ion binding"/>
    <property type="evidence" value="ECO:0007669"/>
    <property type="project" value="UniProtKB-KW"/>
</dbReference>
<sequence>MTLIDTNVLLDLVTDDPHWAQWSIDQLEAASLRGPLLINDVVYAELSVRYERIEAIEAVLSETGIAVAPVPRAALFLAGKVFASYRKAGGTRTGVLPDFIIGAHAAVSELPLLTRDSGRYSRYFPSLSLISPETGV</sequence>
<reference evidence="9 10" key="1">
    <citation type="submission" date="2019-03" db="EMBL/GenBank/DDBJ databases">
        <title>Genomic Encyclopedia of Type Strains, Phase IV (KMG-IV): sequencing the most valuable type-strain genomes for metagenomic binning, comparative biology and taxonomic classification.</title>
        <authorList>
            <person name="Goeker M."/>
        </authorList>
    </citation>
    <scope>NUCLEOTIDE SEQUENCE [LARGE SCALE GENOMIC DNA]</scope>
    <source>
        <strain evidence="9 10">DSM 101</strain>
    </source>
</reference>
<evidence type="ECO:0000256" key="4">
    <source>
        <dbReference type="ARBA" id="ARBA00022723"/>
    </source>
</evidence>
<evidence type="ECO:0000256" key="2">
    <source>
        <dbReference type="ARBA" id="ARBA00022649"/>
    </source>
</evidence>
<dbReference type="Proteomes" id="UP000295030">
    <property type="component" value="Unassembled WGS sequence"/>
</dbReference>
<feature type="domain" description="PIN" evidence="8">
    <location>
        <begin position="3"/>
        <end position="118"/>
    </location>
</feature>
<dbReference type="PANTHER" id="PTHR33653">
    <property type="entry name" value="RIBONUCLEASE VAPC2"/>
    <property type="match status" value="1"/>
</dbReference>
<evidence type="ECO:0000256" key="6">
    <source>
        <dbReference type="ARBA" id="ARBA00022842"/>
    </source>
</evidence>